<evidence type="ECO:0000313" key="2">
    <source>
        <dbReference type="Proteomes" id="UP000835052"/>
    </source>
</evidence>
<sequence>MVPYPVGHLALHSRLIQQVILRKCKSIGLGPPVHTAEALGRATLPDPAVRPSPPLLPSGVVGKRHCERAGGCRRKNERDAKDCAVWAQ</sequence>
<comment type="caution">
    <text evidence="1">The sequence shown here is derived from an EMBL/GenBank/DDBJ whole genome shotgun (WGS) entry which is preliminary data.</text>
</comment>
<reference evidence="1" key="1">
    <citation type="submission" date="2020-10" db="EMBL/GenBank/DDBJ databases">
        <authorList>
            <person name="Kikuchi T."/>
        </authorList>
    </citation>
    <scope>NUCLEOTIDE SEQUENCE</scope>
    <source>
        <strain evidence="1">NKZ352</strain>
    </source>
</reference>
<keyword evidence="2" id="KW-1185">Reference proteome</keyword>
<organism evidence="1 2">
    <name type="scientific">Caenorhabditis auriculariae</name>
    <dbReference type="NCBI Taxonomy" id="2777116"/>
    <lineage>
        <taxon>Eukaryota</taxon>
        <taxon>Metazoa</taxon>
        <taxon>Ecdysozoa</taxon>
        <taxon>Nematoda</taxon>
        <taxon>Chromadorea</taxon>
        <taxon>Rhabditida</taxon>
        <taxon>Rhabditina</taxon>
        <taxon>Rhabditomorpha</taxon>
        <taxon>Rhabditoidea</taxon>
        <taxon>Rhabditidae</taxon>
        <taxon>Peloderinae</taxon>
        <taxon>Caenorhabditis</taxon>
    </lineage>
</organism>
<evidence type="ECO:0000313" key="1">
    <source>
        <dbReference type="EMBL" id="CAD6194349.1"/>
    </source>
</evidence>
<gene>
    <name evidence="1" type="ORF">CAUJ_LOCUS10268</name>
</gene>
<dbReference type="Proteomes" id="UP000835052">
    <property type="component" value="Unassembled WGS sequence"/>
</dbReference>
<name>A0A8S1HES0_9PELO</name>
<dbReference type="AlphaFoldDB" id="A0A8S1HES0"/>
<dbReference type="EMBL" id="CAJGYM010000043">
    <property type="protein sequence ID" value="CAD6194349.1"/>
    <property type="molecule type" value="Genomic_DNA"/>
</dbReference>
<protein>
    <submittedName>
        <fullName evidence="1">Uncharacterized protein</fullName>
    </submittedName>
</protein>
<accession>A0A8S1HES0</accession>
<proteinExistence type="predicted"/>